<evidence type="ECO:0000313" key="6">
    <source>
        <dbReference type="Ensembl" id="ENSAMXP00000026443.2"/>
    </source>
</evidence>
<dbReference type="InterPro" id="IPR032675">
    <property type="entry name" value="LRR_dom_sf"/>
</dbReference>
<dbReference type="SUPFAM" id="SSF52058">
    <property type="entry name" value="L domain-like"/>
    <property type="match status" value="1"/>
</dbReference>
<evidence type="ECO:0000256" key="4">
    <source>
        <dbReference type="SAM" id="Phobius"/>
    </source>
</evidence>
<dbReference type="InterPro" id="IPR000372">
    <property type="entry name" value="LRRNT"/>
</dbReference>
<evidence type="ECO:0000256" key="1">
    <source>
        <dbReference type="ARBA" id="ARBA00022614"/>
    </source>
</evidence>
<feature type="transmembrane region" description="Helical" evidence="4">
    <location>
        <begin position="6"/>
        <end position="28"/>
    </location>
</feature>
<evidence type="ECO:0000256" key="2">
    <source>
        <dbReference type="ARBA" id="ARBA00022729"/>
    </source>
</evidence>
<dbReference type="Pfam" id="PF01462">
    <property type="entry name" value="LRRNT"/>
    <property type="match status" value="1"/>
</dbReference>
<dbReference type="Pfam" id="PF00560">
    <property type="entry name" value="LRR_1"/>
    <property type="match status" value="2"/>
</dbReference>
<keyword evidence="4" id="KW-0812">Transmembrane</keyword>
<keyword evidence="4" id="KW-0472">Membrane</keyword>
<feature type="domain" description="LRRNT" evidence="5">
    <location>
        <begin position="56"/>
        <end position="90"/>
    </location>
</feature>
<dbReference type="Proteomes" id="UP000018467">
    <property type="component" value="Unassembled WGS sequence"/>
</dbReference>
<reference evidence="7" key="1">
    <citation type="submission" date="2013-03" db="EMBL/GenBank/DDBJ databases">
        <authorList>
            <person name="Jeffery W."/>
            <person name="Warren W."/>
            <person name="Wilson R.K."/>
        </authorList>
    </citation>
    <scope>NUCLEOTIDE SEQUENCE</scope>
    <source>
        <strain evidence="7">female</strain>
    </source>
</reference>
<dbReference type="eggNOG" id="KOG0619">
    <property type="taxonomic scope" value="Eukaryota"/>
</dbReference>
<proteinExistence type="predicted"/>
<dbReference type="SMART" id="SM00013">
    <property type="entry name" value="LRRNT"/>
    <property type="match status" value="1"/>
</dbReference>
<dbReference type="Bgee" id="ENSAMXG00000025738">
    <property type="expression patterns" value="Expressed in brain and 2 other cell types or tissues"/>
</dbReference>
<dbReference type="PANTHER" id="PTHR47114:SF4">
    <property type="entry name" value="OLIGODENDROCYTE MYELIN GLYCOPROTEIN B"/>
    <property type="match status" value="1"/>
</dbReference>
<dbReference type="InterPro" id="IPR051071">
    <property type="entry name" value="LRR-bact_E3_ubiq_ligases"/>
</dbReference>
<name>W5LTI1_ASTMX</name>
<dbReference type="HOGENOM" id="CLU_050697_0_0_1"/>
<evidence type="ECO:0000256" key="3">
    <source>
        <dbReference type="ARBA" id="ARBA00022737"/>
    </source>
</evidence>
<dbReference type="InterPro" id="IPR001611">
    <property type="entry name" value="Leu-rich_rpt"/>
</dbReference>
<keyword evidence="3" id="KW-0677">Repeat</keyword>
<keyword evidence="1" id="KW-0433">Leucine-rich repeat</keyword>
<dbReference type="PROSITE" id="PS51450">
    <property type="entry name" value="LRR"/>
    <property type="match status" value="3"/>
</dbReference>
<evidence type="ECO:0000259" key="5">
    <source>
        <dbReference type="SMART" id="SM00013"/>
    </source>
</evidence>
<reference evidence="6" key="4">
    <citation type="submission" date="2025-09" db="UniProtKB">
        <authorList>
            <consortium name="Ensembl"/>
        </authorList>
    </citation>
    <scope>IDENTIFICATION</scope>
</reference>
<dbReference type="InParanoid" id="W5LTI1"/>
<accession>W5LTI1</accession>
<dbReference type="SMART" id="SM00369">
    <property type="entry name" value="LRR_TYP"/>
    <property type="match status" value="4"/>
</dbReference>
<keyword evidence="2" id="KW-0732">Signal</keyword>
<dbReference type="InterPro" id="IPR003591">
    <property type="entry name" value="Leu-rich_rpt_typical-subtyp"/>
</dbReference>
<dbReference type="Gene3D" id="3.80.10.10">
    <property type="entry name" value="Ribonuclease Inhibitor"/>
    <property type="match status" value="2"/>
</dbReference>
<evidence type="ECO:0000313" key="7">
    <source>
        <dbReference type="Proteomes" id="UP000018467"/>
    </source>
</evidence>
<keyword evidence="7" id="KW-1185">Reference proteome</keyword>
<dbReference type="AlphaFoldDB" id="W5LTI1"/>
<reference evidence="7" key="2">
    <citation type="journal article" date="2014" name="Nat. Commun.">
        <title>The cavefish genome reveals candidate genes for eye loss.</title>
        <authorList>
            <person name="McGaugh S.E."/>
            <person name="Gross J.B."/>
            <person name="Aken B."/>
            <person name="Blin M."/>
            <person name="Borowsky R."/>
            <person name="Chalopin D."/>
            <person name="Hinaux H."/>
            <person name="Jeffery W.R."/>
            <person name="Keene A."/>
            <person name="Ma L."/>
            <person name="Minx P."/>
            <person name="Murphy D."/>
            <person name="O'Quin K.E."/>
            <person name="Retaux S."/>
            <person name="Rohner N."/>
            <person name="Searle S.M."/>
            <person name="Stahl B.A."/>
            <person name="Tabin C."/>
            <person name="Volff J.N."/>
            <person name="Yoshizawa M."/>
            <person name="Warren W.C."/>
        </authorList>
    </citation>
    <scope>NUCLEOTIDE SEQUENCE [LARGE SCALE GENOMIC DNA]</scope>
    <source>
        <strain evidence="7">female</strain>
    </source>
</reference>
<protein>
    <submittedName>
        <fullName evidence="6">Oligodendrocyte myelin glycoprotein a</fullName>
    </submittedName>
</protein>
<dbReference type="Pfam" id="PF13855">
    <property type="entry name" value="LRR_8"/>
    <property type="match status" value="1"/>
</dbReference>
<sequence>MRNTAFSGMLGVSVLNHSPYFILFFLCTHRCALKMYACAPLSHFLMLLLLLGISAACPSVCSCSESQREVDCSWRGLRHLPFGLQPNIFSLNLSHNRLSDLDNQISPYTHLRTLDVSHNRLTRLPTSLPRSLWEIRASGNRIHLLEKNDTAYHWNLRELDLSSNKLERVVLINNTMPNLRALNLSHNRFWTVPTNMPQNLEIADLSHNTLVQILPGSLDRLSKLSHFYLHANRFTMVNESIFEKLYGLRLITLGDNPWACEDKANISYLLAWARHTSARVLGCPCHTWPICGETYLARTRSWHFASYTLSPFGTAQVQGASTHYWSEKVSTVSHHRRETPSASSRPAENKVFKHGFPLTSTSDSISTLDKHAPTDGPFPTEDLLATDAFFSTTRVLTTSTRRTTTLRTRSVKRANQGLSKNASPERGCWDTFAVSLLVLMITHQVIS</sequence>
<dbReference type="GeneTree" id="ENSGT00940000160802"/>
<keyword evidence="4" id="KW-1133">Transmembrane helix</keyword>
<organism evidence="6 7">
    <name type="scientific">Astyanax mexicanus</name>
    <name type="common">Blind cave fish</name>
    <name type="synonym">Astyanax fasciatus mexicanus</name>
    <dbReference type="NCBI Taxonomy" id="7994"/>
    <lineage>
        <taxon>Eukaryota</taxon>
        <taxon>Metazoa</taxon>
        <taxon>Chordata</taxon>
        <taxon>Craniata</taxon>
        <taxon>Vertebrata</taxon>
        <taxon>Euteleostomi</taxon>
        <taxon>Actinopterygii</taxon>
        <taxon>Neopterygii</taxon>
        <taxon>Teleostei</taxon>
        <taxon>Ostariophysi</taxon>
        <taxon>Characiformes</taxon>
        <taxon>Characoidei</taxon>
        <taxon>Acestrorhamphidae</taxon>
        <taxon>Acestrorhamphinae</taxon>
        <taxon>Astyanax</taxon>
    </lineage>
</organism>
<dbReference type="STRING" id="7994.ENSAMXP00000026443"/>
<dbReference type="Ensembl" id="ENSAMXT00000026464.2">
    <property type="protein sequence ID" value="ENSAMXP00000026443.2"/>
    <property type="gene ID" value="ENSAMXG00000025738.2"/>
</dbReference>
<dbReference type="GO" id="GO:0031102">
    <property type="term" value="P:neuron projection regeneration"/>
    <property type="evidence" value="ECO:0007669"/>
    <property type="project" value="TreeGrafter"/>
</dbReference>
<feature type="transmembrane region" description="Helical" evidence="4">
    <location>
        <begin position="35"/>
        <end position="56"/>
    </location>
</feature>
<dbReference type="FunFam" id="3.80.10.10:FF:000445">
    <property type="entry name" value="Oligodendrocyte myelin glycoprotein b"/>
    <property type="match status" value="1"/>
</dbReference>
<dbReference type="PRINTS" id="PR00019">
    <property type="entry name" value="LEURICHRPT"/>
</dbReference>
<dbReference type="PANTHER" id="PTHR47114">
    <property type="match status" value="1"/>
</dbReference>
<reference evidence="6" key="3">
    <citation type="submission" date="2025-08" db="UniProtKB">
        <authorList>
            <consortium name="Ensembl"/>
        </authorList>
    </citation>
    <scope>IDENTIFICATION</scope>
</reference>